<dbReference type="Proteomes" id="UP000288096">
    <property type="component" value="Unassembled WGS sequence"/>
</dbReference>
<keyword evidence="2" id="KW-1185">Reference proteome</keyword>
<dbReference type="InterPro" id="IPR045503">
    <property type="entry name" value="DUF6488"/>
</dbReference>
<evidence type="ECO:0000313" key="1">
    <source>
        <dbReference type="EMBL" id="GBC60336.1"/>
    </source>
</evidence>
<dbReference type="EMBL" id="BEXT01000001">
    <property type="protein sequence ID" value="GBC60336.1"/>
    <property type="molecule type" value="Genomic_DNA"/>
</dbReference>
<dbReference type="RefSeq" id="WP_269433905.1">
    <property type="nucleotide sequence ID" value="NZ_BEXT01000001.1"/>
</dbReference>
<sequence length="119" mass="13315">MLNKIQSFRIFFIYFISFLMITMGTAPAFGHGGKSHADNAFTAFKALRKATAMYDKLIAKGTLPEIWETGLVKAEVAVRTRGGKSEYVVSFHRAEGDPKTVWFFFTRDGKYAGSNFTGQ</sequence>
<comment type="caution">
    <text evidence="1">The sequence shown here is derived from an EMBL/GenBank/DDBJ whole genome shotgun (WGS) entry which is preliminary data.</text>
</comment>
<reference evidence="2" key="1">
    <citation type="submission" date="2017-11" db="EMBL/GenBank/DDBJ databases">
        <authorList>
            <person name="Watanabe M."/>
            <person name="Kojima H."/>
        </authorList>
    </citation>
    <scope>NUCLEOTIDE SEQUENCE [LARGE SCALE GENOMIC DNA]</scope>
    <source>
        <strain evidence="2">Tokyo 01</strain>
    </source>
</reference>
<proteinExistence type="predicted"/>
<name>A0A401FTP8_9BACT</name>
<evidence type="ECO:0000313" key="2">
    <source>
        <dbReference type="Proteomes" id="UP000288096"/>
    </source>
</evidence>
<reference evidence="2" key="2">
    <citation type="submission" date="2019-01" db="EMBL/GenBank/DDBJ databases">
        <title>Genome sequence of Desulfonema ishimotonii strain Tokyo 01.</title>
        <authorList>
            <person name="Fukui M."/>
        </authorList>
    </citation>
    <scope>NUCLEOTIDE SEQUENCE [LARGE SCALE GENOMIC DNA]</scope>
    <source>
        <strain evidence="2">Tokyo 01</strain>
    </source>
</reference>
<protein>
    <submittedName>
        <fullName evidence="1">Uncharacterized protein</fullName>
    </submittedName>
</protein>
<dbReference type="Pfam" id="PF20098">
    <property type="entry name" value="DUF6488"/>
    <property type="match status" value="1"/>
</dbReference>
<gene>
    <name evidence="1" type="ORF">DENIS_1287</name>
</gene>
<dbReference type="AlphaFoldDB" id="A0A401FTP8"/>
<organism evidence="1 2">
    <name type="scientific">Desulfonema ishimotonii</name>
    <dbReference type="NCBI Taxonomy" id="45657"/>
    <lineage>
        <taxon>Bacteria</taxon>
        <taxon>Pseudomonadati</taxon>
        <taxon>Thermodesulfobacteriota</taxon>
        <taxon>Desulfobacteria</taxon>
        <taxon>Desulfobacterales</taxon>
        <taxon>Desulfococcaceae</taxon>
        <taxon>Desulfonema</taxon>
    </lineage>
</organism>
<accession>A0A401FTP8</accession>